<dbReference type="EnsemblMetazoa" id="AFAF013956-RA">
    <property type="protein sequence ID" value="AFAF013956-PA"/>
    <property type="gene ID" value="AFAF013956"/>
</dbReference>
<dbReference type="InterPro" id="IPR028227">
    <property type="entry name" value="UPF0449"/>
</dbReference>
<dbReference type="STRING" id="69004.A0A182QNX1"/>
<protein>
    <submittedName>
        <fullName evidence="2">Uncharacterized protein</fullName>
    </submittedName>
</protein>
<dbReference type="AlphaFoldDB" id="A0A182QNX1"/>
<keyword evidence="3" id="KW-1185">Reference proteome</keyword>
<dbReference type="Pfam" id="PF15136">
    <property type="entry name" value="UPF0449"/>
    <property type="match status" value="1"/>
</dbReference>
<sequence>MFRKSKQTISPLPKPPTEAQMVEDLQLFHETRPAFKHISSENIPALIEESTTDEWWKVYEASLEDHEQFRDKMDTVQELKQALQEAQSELQAACKAIQAQIDHDLDRLRATMKD</sequence>
<feature type="coiled-coil region" evidence="1">
    <location>
        <begin position="66"/>
        <end position="100"/>
    </location>
</feature>
<proteinExistence type="predicted"/>
<dbReference type="EMBL" id="AXCN02000699">
    <property type="status" value="NOT_ANNOTATED_CDS"/>
    <property type="molecule type" value="Genomic_DNA"/>
</dbReference>
<dbReference type="Proteomes" id="UP000075886">
    <property type="component" value="Unassembled WGS sequence"/>
</dbReference>
<name>A0A182QNX1_9DIPT</name>
<evidence type="ECO:0000256" key="1">
    <source>
        <dbReference type="SAM" id="Coils"/>
    </source>
</evidence>
<keyword evidence="1" id="KW-0175">Coiled coil</keyword>
<dbReference type="VEuPathDB" id="VectorBase:AFAF013956"/>
<reference evidence="2" key="2">
    <citation type="submission" date="2020-05" db="UniProtKB">
        <authorList>
            <consortium name="EnsemblMetazoa"/>
        </authorList>
    </citation>
    <scope>IDENTIFICATION</scope>
    <source>
        <strain evidence="2">FAR1</strain>
    </source>
</reference>
<accession>A0A182QNX1</accession>
<reference evidence="3" key="1">
    <citation type="submission" date="2014-01" db="EMBL/GenBank/DDBJ databases">
        <title>The Genome Sequence of Anopheles farauti FAR1 (V2).</title>
        <authorList>
            <consortium name="The Broad Institute Genomics Platform"/>
            <person name="Neafsey D.E."/>
            <person name="Besansky N."/>
            <person name="Howell P."/>
            <person name="Walton C."/>
            <person name="Young S.K."/>
            <person name="Zeng Q."/>
            <person name="Gargeya S."/>
            <person name="Fitzgerald M."/>
            <person name="Haas B."/>
            <person name="Abouelleil A."/>
            <person name="Allen A.W."/>
            <person name="Alvarado L."/>
            <person name="Arachchi H.M."/>
            <person name="Berlin A.M."/>
            <person name="Chapman S.B."/>
            <person name="Gainer-Dewar J."/>
            <person name="Goldberg J."/>
            <person name="Griggs A."/>
            <person name="Gujja S."/>
            <person name="Hansen M."/>
            <person name="Howarth C."/>
            <person name="Imamovic A."/>
            <person name="Ireland A."/>
            <person name="Larimer J."/>
            <person name="McCowan C."/>
            <person name="Murphy C."/>
            <person name="Pearson M."/>
            <person name="Poon T.W."/>
            <person name="Priest M."/>
            <person name="Roberts A."/>
            <person name="Saif S."/>
            <person name="Shea T."/>
            <person name="Sisk P."/>
            <person name="Sykes S."/>
            <person name="Wortman J."/>
            <person name="Nusbaum C."/>
            <person name="Birren B."/>
        </authorList>
    </citation>
    <scope>NUCLEOTIDE SEQUENCE [LARGE SCALE GENOMIC DNA]</scope>
    <source>
        <strain evidence="3">FAR1</strain>
    </source>
</reference>
<evidence type="ECO:0000313" key="3">
    <source>
        <dbReference type="Proteomes" id="UP000075886"/>
    </source>
</evidence>
<evidence type="ECO:0000313" key="2">
    <source>
        <dbReference type="EnsemblMetazoa" id="AFAF013956-PA"/>
    </source>
</evidence>
<organism evidence="2 3">
    <name type="scientific">Anopheles farauti</name>
    <dbReference type="NCBI Taxonomy" id="69004"/>
    <lineage>
        <taxon>Eukaryota</taxon>
        <taxon>Metazoa</taxon>
        <taxon>Ecdysozoa</taxon>
        <taxon>Arthropoda</taxon>
        <taxon>Hexapoda</taxon>
        <taxon>Insecta</taxon>
        <taxon>Pterygota</taxon>
        <taxon>Neoptera</taxon>
        <taxon>Endopterygota</taxon>
        <taxon>Diptera</taxon>
        <taxon>Nematocera</taxon>
        <taxon>Culicoidea</taxon>
        <taxon>Culicidae</taxon>
        <taxon>Anophelinae</taxon>
        <taxon>Anopheles</taxon>
    </lineage>
</organism>